<dbReference type="CDD" id="cd18614">
    <property type="entry name" value="GH130"/>
    <property type="match status" value="1"/>
</dbReference>
<dbReference type="GO" id="GO:0016757">
    <property type="term" value="F:glycosyltransferase activity"/>
    <property type="evidence" value="ECO:0007669"/>
    <property type="project" value="UniProtKB-KW"/>
</dbReference>
<feature type="non-terminal residue" evidence="3">
    <location>
        <position position="1"/>
    </location>
</feature>
<accession>X1FII3</accession>
<proteinExistence type="predicted"/>
<comment type="caution">
    <text evidence="3">The sequence shown here is derived from an EMBL/GenBank/DDBJ whole genome shotgun (WGS) entry which is preliminary data.</text>
</comment>
<keyword evidence="1" id="KW-0328">Glycosyltransferase</keyword>
<keyword evidence="2" id="KW-0808">Transferase</keyword>
<dbReference type="PANTHER" id="PTHR34106">
    <property type="entry name" value="GLYCOSIDASE"/>
    <property type="match status" value="1"/>
</dbReference>
<evidence type="ECO:0000313" key="3">
    <source>
        <dbReference type="EMBL" id="GAH29204.1"/>
    </source>
</evidence>
<protein>
    <recommendedName>
        <fullName evidence="4">Glycosidase</fullName>
    </recommendedName>
</protein>
<dbReference type="InterPro" id="IPR007184">
    <property type="entry name" value="Mannoside_phosphorylase"/>
</dbReference>
<dbReference type="AlphaFoldDB" id="X1FII3"/>
<evidence type="ECO:0000256" key="1">
    <source>
        <dbReference type="ARBA" id="ARBA00022676"/>
    </source>
</evidence>
<feature type="non-terminal residue" evidence="3">
    <location>
        <position position="375"/>
    </location>
</feature>
<dbReference type="EMBL" id="BARU01002520">
    <property type="protein sequence ID" value="GAH29204.1"/>
    <property type="molecule type" value="Genomic_DNA"/>
</dbReference>
<reference evidence="3" key="1">
    <citation type="journal article" date="2014" name="Front. Microbiol.">
        <title>High frequency of phylogenetically diverse reductive dehalogenase-homologous genes in deep subseafloor sedimentary metagenomes.</title>
        <authorList>
            <person name="Kawai M."/>
            <person name="Futagami T."/>
            <person name="Toyoda A."/>
            <person name="Takaki Y."/>
            <person name="Nishi S."/>
            <person name="Hori S."/>
            <person name="Arai W."/>
            <person name="Tsubouchi T."/>
            <person name="Morono Y."/>
            <person name="Uchiyama I."/>
            <person name="Ito T."/>
            <person name="Fujiyama A."/>
            <person name="Inagaki F."/>
            <person name="Takami H."/>
        </authorList>
    </citation>
    <scope>NUCLEOTIDE SEQUENCE</scope>
    <source>
        <strain evidence="3">Expedition CK06-06</strain>
    </source>
</reference>
<dbReference type="Gene3D" id="2.115.10.20">
    <property type="entry name" value="Glycosyl hydrolase domain, family 43"/>
    <property type="match status" value="1"/>
</dbReference>
<sequence>QEAGGDASRLSLAEHLQIMADSYHLAFVLPDGTFIPCSAWTWASYSFNGGKELPPPLSQHVERDWSSREFLTEYFKAGGGKEEAIEEKIIGLMEEGREWEDLAPMLLGEVKEAEGVVPEKIVTPKQQPPAGALSRFAANPIVEPIKKHPWESKSVFNPGVINLKGRIYLIYRAVGEDNISRLGLAVSEDGFKFTQRLENPIFEPKRKSEARGCEDPRLTLIDGRLYMVYTAYDGLVAQIALASIGVDDFLNYRWEAWRRHGLVFPGFTDKDGTLFPERFNGRFAMLHRVDPHIWITFSSHLRCPWPRKEHKIVVGSTTGMTWDGRKIGAGTQPIKTKYGWLLITHGADHSHVYRLGVILLGLGDPRILLYRSPNS</sequence>
<organism evidence="3">
    <name type="scientific">marine sediment metagenome</name>
    <dbReference type="NCBI Taxonomy" id="412755"/>
    <lineage>
        <taxon>unclassified sequences</taxon>
        <taxon>metagenomes</taxon>
        <taxon>ecological metagenomes</taxon>
    </lineage>
</organism>
<evidence type="ECO:0008006" key="4">
    <source>
        <dbReference type="Google" id="ProtNLM"/>
    </source>
</evidence>
<dbReference type="Pfam" id="PF04041">
    <property type="entry name" value="Glyco_hydro_130"/>
    <property type="match status" value="1"/>
</dbReference>
<name>X1FII3_9ZZZZ</name>
<dbReference type="InterPro" id="IPR023296">
    <property type="entry name" value="Glyco_hydro_beta-prop_sf"/>
</dbReference>
<gene>
    <name evidence="3" type="ORF">S03H2_05911</name>
</gene>
<dbReference type="PANTHER" id="PTHR34106:SF5">
    <property type="entry name" value="GLYCOSIDASE"/>
    <property type="match status" value="1"/>
</dbReference>
<dbReference type="SUPFAM" id="SSF75005">
    <property type="entry name" value="Arabinanase/levansucrase/invertase"/>
    <property type="match status" value="1"/>
</dbReference>
<evidence type="ECO:0000256" key="2">
    <source>
        <dbReference type="ARBA" id="ARBA00022679"/>
    </source>
</evidence>